<dbReference type="AlphaFoldDB" id="A0A0A8ZUT4"/>
<proteinExistence type="predicted"/>
<reference evidence="1" key="2">
    <citation type="journal article" date="2015" name="Data Brief">
        <title>Shoot transcriptome of the giant reed, Arundo donax.</title>
        <authorList>
            <person name="Barrero R.A."/>
            <person name="Guerrero F.D."/>
            <person name="Moolhuijzen P."/>
            <person name="Goolsby J.A."/>
            <person name="Tidwell J."/>
            <person name="Bellgard S.E."/>
            <person name="Bellgard M.I."/>
        </authorList>
    </citation>
    <scope>NUCLEOTIDE SEQUENCE</scope>
    <source>
        <tissue evidence="1">Shoot tissue taken approximately 20 cm above the soil surface</tissue>
    </source>
</reference>
<dbReference type="EMBL" id="GBRH01259313">
    <property type="protein sequence ID" value="JAD38582.1"/>
    <property type="molecule type" value="Transcribed_RNA"/>
</dbReference>
<accession>A0A0A8ZUT4</accession>
<name>A0A0A8ZUT4_ARUDO</name>
<sequence>MLGSFRVDTVVQAMQTLLIYLISRIHGHGLTRLDFQGVVVFLTVDVGCFWIPIASHDELRT</sequence>
<organism evidence="1">
    <name type="scientific">Arundo donax</name>
    <name type="common">Giant reed</name>
    <name type="synonym">Donax arundinaceus</name>
    <dbReference type="NCBI Taxonomy" id="35708"/>
    <lineage>
        <taxon>Eukaryota</taxon>
        <taxon>Viridiplantae</taxon>
        <taxon>Streptophyta</taxon>
        <taxon>Embryophyta</taxon>
        <taxon>Tracheophyta</taxon>
        <taxon>Spermatophyta</taxon>
        <taxon>Magnoliopsida</taxon>
        <taxon>Liliopsida</taxon>
        <taxon>Poales</taxon>
        <taxon>Poaceae</taxon>
        <taxon>PACMAD clade</taxon>
        <taxon>Arundinoideae</taxon>
        <taxon>Arundineae</taxon>
        <taxon>Arundo</taxon>
    </lineage>
</organism>
<reference evidence="1" key="1">
    <citation type="submission" date="2014-09" db="EMBL/GenBank/DDBJ databases">
        <authorList>
            <person name="Magalhaes I.L.F."/>
            <person name="Oliveira U."/>
            <person name="Santos F.R."/>
            <person name="Vidigal T.H.D.A."/>
            <person name="Brescovit A.D."/>
            <person name="Santos A.J."/>
        </authorList>
    </citation>
    <scope>NUCLEOTIDE SEQUENCE</scope>
    <source>
        <tissue evidence="1">Shoot tissue taken approximately 20 cm above the soil surface</tissue>
    </source>
</reference>
<protein>
    <submittedName>
        <fullName evidence="1">Uncharacterized protein</fullName>
    </submittedName>
</protein>
<evidence type="ECO:0000313" key="1">
    <source>
        <dbReference type="EMBL" id="JAD38582.1"/>
    </source>
</evidence>